<dbReference type="Gene3D" id="3.30.870.10">
    <property type="entry name" value="Endonuclease Chain A"/>
    <property type="match status" value="2"/>
</dbReference>
<keyword evidence="5" id="KW-0443">Lipid metabolism</keyword>
<dbReference type="VEuPathDB" id="FungiDB:FUN_025517"/>
<sequence>MEFLEDAVKAISSLITGEQGTKGEWDKENRYMSFVQERKNCHAKWYVDGKDYFYAVSEALMSAKEEILIEDLWLSPELYLRRPPAKNEEYRLDRLLKKKAEEGVKIYVVVYKEVPKTSTYDSWHSKTTLQALHKNILVQRHPNHLINGTLLWTHHEKIIVVDRHTSFIGGLDLCFGRYDTSTHQLADFHEYSKHYSIWPGQDYSNPRIKDFFDVKFWARTIIDKKQFGRMPWHDVSIGFVGKPTLDIVRHFVQRWNFIKKNKAEDRPEYPVLIAKSDKQYDREHPPQVKHYSYGNGQTISCHPDEGTCDVQIVRSSSIWSIGLNEVEHSIQNAYVKIIEESQHFIYIENQFFVTATKESDNYPVKNLIGKAIVDRIVRAYKNNEQFRIIVSMPLLPAYESEFDSSDVTSNVGTIRTIVHYQLKSICRGGYSIFEVLKQNGVTNPEKYLGFYALRTFDKINPQSVEKGLGVLNDEIEFGRNPVVAETADKNPSGNYITEEVYIHSKLLIADDRIVICGSANLNERSQNGDFDSEIAAVIEDREYIDSKMAGKDWKAGKFAATLRRHIFKEHLGLFNETDHEKVNTFCYPPPIPVDYQELSKEDYIVQDPVSDEFYYKHWHQTATINTEAFRTVFRCVPDDNLTSWDDFKTFVPDRSKIPAGHVHNHKLTNEEIEAELSKVKGHLVHYPLQFMNKEKLSGSFTLDSMAPTEVYI</sequence>
<gene>
    <name evidence="7" type="ORF">CHRIB12_LOCUS3480</name>
    <name evidence="8" type="ORF">RhiirA5_475261</name>
    <name evidence="9" type="ORF">RhiirC2_848029</name>
</gene>
<evidence type="ECO:0000313" key="11">
    <source>
        <dbReference type="Proteomes" id="UP000233469"/>
    </source>
</evidence>
<dbReference type="EMBL" id="LLXL01000404">
    <property type="protein sequence ID" value="PKK72946.1"/>
    <property type="molecule type" value="Genomic_DNA"/>
</dbReference>
<keyword evidence="4" id="KW-0442">Lipid degradation</keyword>
<dbReference type="Proteomes" id="UP000684084">
    <property type="component" value="Unassembled WGS sequence"/>
</dbReference>
<dbReference type="AlphaFoldDB" id="A0A2I1DTQ2"/>
<dbReference type="GO" id="GO:0004630">
    <property type="term" value="F:phospholipase D activity"/>
    <property type="evidence" value="ECO:0007669"/>
    <property type="project" value="UniProtKB-EC"/>
</dbReference>
<dbReference type="CDD" id="cd09141">
    <property type="entry name" value="PLDc_vPLD1_2_yPLD_like_2"/>
    <property type="match status" value="1"/>
</dbReference>
<evidence type="ECO:0000256" key="2">
    <source>
        <dbReference type="ARBA" id="ARBA00022737"/>
    </source>
</evidence>
<dbReference type="InterPro" id="IPR025202">
    <property type="entry name" value="PLD-like_dom"/>
</dbReference>
<dbReference type="Proteomes" id="UP000232722">
    <property type="component" value="Unassembled WGS sequence"/>
</dbReference>
<evidence type="ECO:0000313" key="7">
    <source>
        <dbReference type="EMBL" id="CAB5338925.1"/>
    </source>
</evidence>
<keyword evidence="2" id="KW-0677">Repeat</keyword>
<dbReference type="EMBL" id="CAGKOT010000005">
    <property type="protein sequence ID" value="CAB5338925.1"/>
    <property type="molecule type" value="Genomic_DNA"/>
</dbReference>
<dbReference type="OrthoDB" id="14911at2759"/>
<dbReference type="Proteomes" id="UP000233469">
    <property type="component" value="Unassembled WGS sequence"/>
</dbReference>
<dbReference type="VEuPathDB" id="FungiDB:RhiirFUN_024915"/>
<dbReference type="EC" id="3.1.4.4" evidence="1"/>
<dbReference type="Pfam" id="PF00614">
    <property type="entry name" value="PLDc"/>
    <property type="match status" value="1"/>
</dbReference>
<evidence type="ECO:0000256" key="5">
    <source>
        <dbReference type="ARBA" id="ARBA00023098"/>
    </source>
</evidence>
<dbReference type="PANTHER" id="PTHR18896:SF186">
    <property type="entry name" value="PHOSPHOLIPASE D"/>
    <property type="match status" value="1"/>
</dbReference>
<name>A0A2I1DTQ2_9GLOM</name>
<dbReference type="InterPro" id="IPR001736">
    <property type="entry name" value="PLipase_D/transphosphatidylase"/>
</dbReference>
<dbReference type="PANTHER" id="PTHR18896">
    <property type="entry name" value="PHOSPHOLIPASE D"/>
    <property type="match status" value="1"/>
</dbReference>
<evidence type="ECO:0000313" key="10">
    <source>
        <dbReference type="Proteomes" id="UP000232722"/>
    </source>
</evidence>
<dbReference type="VEuPathDB" id="FungiDB:RhiirA1_506451"/>
<reference evidence="8 10" key="2">
    <citation type="submission" date="2017-09" db="EMBL/GenBank/DDBJ databases">
        <title>Extensive intraspecific genome diversity in a model arbuscular mycorrhizal fungus.</title>
        <authorList>
            <person name="Chen E.C."/>
            <person name="Morin E."/>
            <person name="Beaudet D."/>
            <person name="Noel J."/>
            <person name="Ndikumana S."/>
            <person name="Charron P."/>
            <person name="St-Onge C."/>
            <person name="Giorgi J."/>
            <person name="Grigoriev I.V."/>
            <person name="Roux C."/>
            <person name="Martin F.M."/>
            <person name="Corradi N."/>
        </authorList>
    </citation>
    <scope>NUCLEOTIDE SEQUENCE [LARGE SCALE GENOMIC DNA]</scope>
    <source>
        <strain evidence="8 10">A5</strain>
    </source>
</reference>
<evidence type="ECO:0000256" key="3">
    <source>
        <dbReference type="ARBA" id="ARBA00022801"/>
    </source>
</evidence>
<dbReference type="GO" id="GO:0035556">
    <property type="term" value="P:intracellular signal transduction"/>
    <property type="evidence" value="ECO:0007669"/>
    <property type="project" value="InterPro"/>
</dbReference>
<evidence type="ECO:0000259" key="6">
    <source>
        <dbReference type="PROSITE" id="PS50035"/>
    </source>
</evidence>
<dbReference type="CDD" id="cd09138">
    <property type="entry name" value="PLDc_vPLD1_2_yPLD_like_1"/>
    <property type="match status" value="1"/>
</dbReference>
<reference evidence="9 11" key="3">
    <citation type="submission" date="2017-10" db="EMBL/GenBank/DDBJ databases">
        <title>Extensive intraspecific genome diversity in a model arbuscular mycorrhizal fungus.</title>
        <authorList>
            <person name="Chen E.C.H."/>
            <person name="Morin E."/>
            <person name="Baudet D."/>
            <person name="Noel J."/>
            <person name="Ndikumana S."/>
            <person name="Charron P."/>
            <person name="St-Onge C."/>
            <person name="Giorgi J."/>
            <person name="Grigoriev I.V."/>
            <person name="Roux C."/>
            <person name="Martin F.M."/>
            <person name="Corradi N."/>
        </authorList>
    </citation>
    <scope>NUCLEOTIDE SEQUENCE [LARGE SCALE GENOMIC DNA]</scope>
    <source>
        <strain evidence="9 11">C2</strain>
    </source>
</reference>
<feature type="domain" description="PLD phosphodiesterase" evidence="6">
    <location>
        <begin position="150"/>
        <end position="177"/>
    </location>
</feature>
<evidence type="ECO:0000313" key="8">
    <source>
        <dbReference type="EMBL" id="PKC09094.1"/>
    </source>
</evidence>
<accession>A0A2I1DTQ2</accession>
<organism evidence="9 11">
    <name type="scientific">Rhizophagus irregularis</name>
    <dbReference type="NCBI Taxonomy" id="588596"/>
    <lineage>
        <taxon>Eukaryota</taxon>
        <taxon>Fungi</taxon>
        <taxon>Fungi incertae sedis</taxon>
        <taxon>Mucoromycota</taxon>
        <taxon>Glomeromycotina</taxon>
        <taxon>Glomeromycetes</taxon>
        <taxon>Glomerales</taxon>
        <taxon>Glomeraceae</taxon>
        <taxon>Rhizophagus</taxon>
    </lineage>
</organism>
<proteinExistence type="predicted"/>
<evidence type="ECO:0000256" key="4">
    <source>
        <dbReference type="ARBA" id="ARBA00022963"/>
    </source>
</evidence>
<dbReference type="Pfam" id="PF13091">
    <property type="entry name" value="PLDc_2"/>
    <property type="match status" value="1"/>
</dbReference>
<protein>
    <recommendedName>
        <fullName evidence="1">phospholipase D</fullName>
        <ecNumber evidence="1">3.1.4.4</ecNumber>
    </recommendedName>
</protein>
<dbReference type="SMART" id="SM00155">
    <property type="entry name" value="PLDc"/>
    <property type="match status" value="2"/>
</dbReference>
<dbReference type="EMBL" id="LLXJ01000488">
    <property type="protein sequence ID" value="PKC09094.1"/>
    <property type="molecule type" value="Genomic_DNA"/>
</dbReference>
<reference evidence="10 11" key="1">
    <citation type="submission" date="2016-04" db="EMBL/GenBank/DDBJ databases">
        <title>Genome analyses suggest a sexual origin of heterokaryosis in a supposedly ancient asexual fungus.</title>
        <authorList>
            <person name="Ropars J."/>
            <person name="Sedzielewska K."/>
            <person name="Noel J."/>
            <person name="Charron P."/>
            <person name="Farinelli L."/>
            <person name="Marton T."/>
            <person name="Kruger M."/>
            <person name="Pelin A."/>
            <person name="Brachmann A."/>
            <person name="Corradi N."/>
        </authorList>
    </citation>
    <scope>NUCLEOTIDE SEQUENCE [LARGE SCALE GENOMIC DNA]</scope>
    <source>
        <strain evidence="8 10">A5</strain>
        <strain evidence="9 11">C2</strain>
    </source>
</reference>
<comment type="caution">
    <text evidence="9">The sequence shown here is derived from an EMBL/GenBank/DDBJ whole genome shotgun (WGS) entry which is preliminary data.</text>
</comment>
<dbReference type="InterPro" id="IPR016555">
    <property type="entry name" value="PLipase_D_euk"/>
</dbReference>
<reference evidence="7" key="4">
    <citation type="submission" date="2020-05" db="EMBL/GenBank/DDBJ databases">
        <authorList>
            <person name="Rincon C."/>
            <person name="Sanders R I."/>
            <person name="Robbins C."/>
            <person name="Chaturvedi A."/>
        </authorList>
    </citation>
    <scope>NUCLEOTIDE SEQUENCE</scope>
    <source>
        <strain evidence="7">CHB12</strain>
    </source>
</reference>
<dbReference type="SUPFAM" id="SSF56024">
    <property type="entry name" value="Phospholipase D/nuclease"/>
    <property type="match status" value="2"/>
</dbReference>
<dbReference type="PROSITE" id="PS50035">
    <property type="entry name" value="PLD"/>
    <property type="match status" value="2"/>
</dbReference>
<evidence type="ECO:0000256" key="1">
    <source>
        <dbReference type="ARBA" id="ARBA00012027"/>
    </source>
</evidence>
<feature type="domain" description="PLD phosphodiesterase" evidence="6">
    <location>
        <begin position="498"/>
        <end position="525"/>
    </location>
</feature>
<dbReference type="GO" id="GO:0009395">
    <property type="term" value="P:phospholipid catabolic process"/>
    <property type="evidence" value="ECO:0007669"/>
    <property type="project" value="TreeGrafter"/>
</dbReference>
<keyword evidence="3" id="KW-0378">Hydrolase</keyword>
<dbReference type="PIRSF" id="PIRSF009376">
    <property type="entry name" value="Phospholipase_D_euk"/>
    <property type="match status" value="1"/>
</dbReference>
<dbReference type="GO" id="GO:0006654">
    <property type="term" value="P:phosphatidic acid biosynthetic process"/>
    <property type="evidence" value="ECO:0007669"/>
    <property type="project" value="InterPro"/>
</dbReference>
<dbReference type="InterPro" id="IPR015679">
    <property type="entry name" value="PLipase_D_fam"/>
</dbReference>
<evidence type="ECO:0000313" key="9">
    <source>
        <dbReference type="EMBL" id="PKK72946.1"/>
    </source>
</evidence>